<feature type="transmembrane region" description="Helical" evidence="1">
    <location>
        <begin position="9"/>
        <end position="28"/>
    </location>
</feature>
<organism evidence="2 3">
    <name type="scientific">Tritonibacter scottomollicae</name>
    <name type="common">Epibacterium scottomollicae</name>
    <dbReference type="NCBI Taxonomy" id="483013"/>
    <lineage>
        <taxon>Bacteria</taxon>
        <taxon>Pseudomonadati</taxon>
        <taxon>Pseudomonadota</taxon>
        <taxon>Alphaproteobacteria</taxon>
        <taxon>Rhodobacterales</taxon>
        <taxon>Paracoccaceae</taxon>
        <taxon>Tritonibacter</taxon>
    </lineage>
</organism>
<proteinExistence type="predicted"/>
<gene>
    <name evidence="2" type="ORF">CLV89_12222</name>
</gene>
<keyword evidence="1" id="KW-0472">Membrane</keyword>
<name>A0A2T1A7N5_TRISK</name>
<dbReference type="RefSeq" id="WP_106165461.1">
    <property type="nucleotide sequence ID" value="NZ_PVUF01000022.1"/>
</dbReference>
<dbReference type="EMBL" id="PVUF01000022">
    <property type="protein sequence ID" value="PRZ44622.1"/>
    <property type="molecule type" value="Genomic_DNA"/>
</dbReference>
<protein>
    <submittedName>
        <fullName evidence="2">Uncharacterized protein</fullName>
    </submittedName>
</protein>
<dbReference type="AlphaFoldDB" id="A0A2T1A7N5"/>
<dbReference type="OrthoDB" id="7873726at2"/>
<sequence>MTIKSLARALPLLLVGWMSILVIIALLTDDAPAYVVLLPSAALLNDLPDTTSIIAASSYSVTLASDQSGVARALYGSGAWLVLPAGLPGCLPLPQQ</sequence>
<evidence type="ECO:0000256" key="1">
    <source>
        <dbReference type="SAM" id="Phobius"/>
    </source>
</evidence>
<keyword evidence="1" id="KW-0812">Transmembrane</keyword>
<evidence type="ECO:0000313" key="3">
    <source>
        <dbReference type="Proteomes" id="UP000237718"/>
    </source>
</evidence>
<evidence type="ECO:0000313" key="2">
    <source>
        <dbReference type="EMBL" id="PRZ44622.1"/>
    </source>
</evidence>
<keyword evidence="1" id="KW-1133">Transmembrane helix</keyword>
<reference evidence="2 3" key="1">
    <citation type="submission" date="2018-03" db="EMBL/GenBank/DDBJ databases">
        <title>Genomic Encyclopedia of Archaeal and Bacterial Type Strains, Phase II (KMG-II): from individual species to whole genera.</title>
        <authorList>
            <person name="Goeker M."/>
        </authorList>
    </citation>
    <scope>NUCLEOTIDE SEQUENCE [LARGE SCALE GENOMIC DNA]</scope>
    <source>
        <strain evidence="2 3">DSM 25328</strain>
    </source>
</reference>
<accession>A0A2T1A7N5</accession>
<dbReference type="Proteomes" id="UP000237718">
    <property type="component" value="Unassembled WGS sequence"/>
</dbReference>
<comment type="caution">
    <text evidence="2">The sequence shown here is derived from an EMBL/GenBank/DDBJ whole genome shotgun (WGS) entry which is preliminary data.</text>
</comment>